<dbReference type="Gene3D" id="3.40.50.720">
    <property type="entry name" value="NAD(P)-binding Rossmann-like Domain"/>
    <property type="match status" value="1"/>
</dbReference>
<reference evidence="2 3" key="1">
    <citation type="journal article" date="2018" name="Int. J. Syst. Evol. Microbiol.">
        <title>Lactobacillus bambusae sp. nov., isolated from a traditional fermented Ma-bamboo shoots of Taiwan.</title>
        <authorList>
            <person name="Wang L.-T."/>
        </authorList>
    </citation>
    <scope>NUCLEOTIDE SEQUENCE [LARGE SCALE GENOMIC DNA]</scope>
    <source>
        <strain evidence="2 3">BS-W1</strain>
    </source>
</reference>
<accession>A0A2V1MZF2</accession>
<organism evidence="2 3">
    <name type="scientific">Levilactobacillus bambusae</name>
    <dbReference type="NCBI Taxonomy" id="2024736"/>
    <lineage>
        <taxon>Bacteria</taxon>
        <taxon>Bacillati</taxon>
        <taxon>Bacillota</taxon>
        <taxon>Bacilli</taxon>
        <taxon>Lactobacillales</taxon>
        <taxon>Lactobacillaceae</taxon>
        <taxon>Levilactobacillus</taxon>
    </lineage>
</organism>
<evidence type="ECO:0000313" key="2">
    <source>
        <dbReference type="EMBL" id="PWG00391.1"/>
    </source>
</evidence>
<sequence length="217" mass="23783">MNLLILGANGQIAQIIEHRILTEDQFKDVNLTLFLRDRSRLSQLDNNPRVTLIEGDLKDAAVVQSAMANQQMVLLATVDTDPKNTLTKNVITGMQQAKVDRLLAASSIGIYGEEPNPQFHSWNQTTLSGALKPMRQAAELIENSGLTYTIMRFAWLNDRDQIQYQVTKRGEKFAGGSGSRQSMADAALKIIADPALGADDVIGIADPETKDAPSVVY</sequence>
<dbReference type="OrthoDB" id="9803892at2"/>
<dbReference type="InterPro" id="IPR036291">
    <property type="entry name" value="NAD(P)-bd_dom_sf"/>
</dbReference>
<gene>
    <name evidence="2" type="ORF">DCM90_05540</name>
</gene>
<protein>
    <submittedName>
        <fullName evidence="2">Oxidoreductase</fullName>
    </submittedName>
</protein>
<name>A0A2V1MZF2_9LACO</name>
<dbReference type="AlphaFoldDB" id="A0A2V1MZF2"/>
<dbReference type="SUPFAM" id="SSF51735">
    <property type="entry name" value="NAD(P)-binding Rossmann-fold domains"/>
    <property type="match status" value="1"/>
</dbReference>
<dbReference type="Pfam" id="PF13460">
    <property type="entry name" value="NAD_binding_10"/>
    <property type="match status" value="1"/>
</dbReference>
<dbReference type="RefSeq" id="WP_109250339.1">
    <property type="nucleotide sequence ID" value="NZ_QCXQ01000002.1"/>
</dbReference>
<keyword evidence="3" id="KW-1185">Reference proteome</keyword>
<dbReference type="Proteomes" id="UP000245080">
    <property type="component" value="Unassembled WGS sequence"/>
</dbReference>
<dbReference type="PANTHER" id="PTHR15020">
    <property type="entry name" value="FLAVIN REDUCTASE-RELATED"/>
    <property type="match status" value="1"/>
</dbReference>
<dbReference type="EMBL" id="QCXQ01000002">
    <property type="protein sequence ID" value="PWG00391.1"/>
    <property type="molecule type" value="Genomic_DNA"/>
</dbReference>
<dbReference type="InterPro" id="IPR016040">
    <property type="entry name" value="NAD(P)-bd_dom"/>
</dbReference>
<comment type="caution">
    <text evidence="2">The sequence shown here is derived from an EMBL/GenBank/DDBJ whole genome shotgun (WGS) entry which is preliminary data.</text>
</comment>
<dbReference type="PANTHER" id="PTHR15020:SF50">
    <property type="entry name" value="UPF0659 PROTEIN YMR090W"/>
    <property type="match status" value="1"/>
</dbReference>
<proteinExistence type="predicted"/>
<evidence type="ECO:0000259" key="1">
    <source>
        <dbReference type="Pfam" id="PF13460"/>
    </source>
</evidence>
<evidence type="ECO:0000313" key="3">
    <source>
        <dbReference type="Proteomes" id="UP000245080"/>
    </source>
</evidence>
<feature type="domain" description="NAD(P)-binding" evidence="1">
    <location>
        <begin position="7"/>
        <end position="194"/>
    </location>
</feature>